<dbReference type="InterPro" id="IPR006549">
    <property type="entry name" value="HAD-SF_hydro_IIIA"/>
</dbReference>
<dbReference type="Pfam" id="PF13242">
    <property type="entry name" value="Hydrolase_like"/>
    <property type="match status" value="1"/>
</dbReference>
<keyword evidence="10" id="KW-1185">Reference proteome</keyword>
<dbReference type="InterPro" id="IPR036412">
    <property type="entry name" value="HAD-like_sf"/>
</dbReference>
<evidence type="ECO:0000313" key="9">
    <source>
        <dbReference type="EMBL" id="MEB3512199.1"/>
    </source>
</evidence>
<comment type="subcellular location">
    <subcellularLocation>
        <location evidence="1">Cytoplasm</location>
    </subcellularLocation>
</comment>
<comment type="caution">
    <text evidence="9">The sequence shown here is derived from an EMBL/GenBank/DDBJ whole genome shotgun (WGS) entry which is preliminary data.</text>
</comment>
<comment type="similarity">
    <text evidence="2">Belongs to the GmhB family.</text>
</comment>
<dbReference type="Gene3D" id="3.90.550.10">
    <property type="entry name" value="Spore Coat Polysaccharide Biosynthesis Protein SpsA, Chain A"/>
    <property type="match status" value="1"/>
</dbReference>
<dbReference type="Gene3D" id="3.40.50.1000">
    <property type="entry name" value="HAD superfamily/HAD-like"/>
    <property type="match status" value="1"/>
</dbReference>
<sequence length="499" mass="53119">MNGHTVDYSIVIPTMGRESLRVLLASLATASGPKPREIIVVDDRPREGDLPLPATAPSVQVIRSGGRGPAAARNAGWRHASGTWIAFLDDDVLTAPDWPARLAEDLHGLDDDTAASTARIEVPLPKHRRPTDAERGIARLATARWITADMAYRRSALVAVGGFDERFPRAFREDADLALRVCLAGYAIAEGRRVTRHPLRESGPMASVRAQRGNADNALLRRKYGARWRARIGEEAGLLRRHALTTAAGAGAMALGLAGRERPALAAAAVWLALTGDFAARRIAPGPRTAAEIGRMTLSSALIPPAACWHRLRGELRHRDATHASPLALLFDRDDTLIVDVPYLADPTEVRPVPGAVEALRRVRAAGIQVGVVSNQSGVARGLISREQLAAVNSRVDEVLGPFGTWQVCVHGEGDGCGCRKPEPGLIRQAAADLGVDIGRCVVIGDTGADVAAAQSAGARAILVPTARTLPDEVRHARREATVARDLTEAVRLAMAGVP</sequence>
<evidence type="ECO:0000256" key="7">
    <source>
        <dbReference type="ARBA" id="ARBA00031828"/>
    </source>
</evidence>
<keyword evidence="5 9" id="KW-0378">Hydrolase</keyword>
<gene>
    <name evidence="9" type="ORF">U3653_19385</name>
</gene>
<evidence type="ECO:0000259" key="8">
    <source>
        <dbReference type="Pfam" id="PF00535"/>
    </source>
</evidence>
<dbReference type="NCBIfam" id="TIGR01656">
    <property type="entry name" value="Histidinol-ppas"/>
    <property type="match status" value="1"/>
</dbReference>
<dbReference type="InterPro" id="IPR004446">
    <property type="entry name" value="Heptose_bisP_phosphatase"/>
</dbReference>
<keyword evidence="3" id="KW-0963">Cytoplasm</keyword>
<dbReference type="SUPFAM" id="SSF53448">
    <property type="entry name" value="Nucleotide-diphospho-sugar transferases"/>
    <property type="match status" value="1"/>
</dbReference>
<dbReference type="InterPro" id="IPR029044">
    <property type="entry name" value="Nucleotide-diphossugar_trans"/>
</dbReference>
<dbReference type="InterPro" id="IPR006543">
    <property type="entry name" value="Histidinol-phos"/>
</dbReference>
<dbReference type="SUPFAM" id="SSF56784">
    <property type="entry name" value="HAD-like"/>
    <property type="match status" value="1"/>
</dbReference>
<dbReference type="RefSeq" id="WP_195081073.1">
    <property type="nucleotide sequence ID" value="NZ_JAYESH010000006.1"/>
</dbReference>
<dbReference type="EMBL" id="JAYKYQ010000007">
    <property type="protein sequence ID" value="MEB3512199.1"/>
    <property type="molecule type" value="Genomic_DNA"/>
</dbReference>
<accession>A0ABU6AYH6</accession>
<organism evidence="9 10">
    <name type="scientific">Nocardia implantans</name>
    <dbReference type="NCBI Taxonomy" id="3108168"/>
    <lineage>
        <taxon>Bacteria</taxon>
        <taxon>Bacillati</taxon>
        <taxon>Actinomycetota</taxon>
        <taxon>Actinomycetes</taxon>
        <taxon>Mycobacteriales</taxon>
        <taxon>Nocardiaceae</taxon>
        <taxon>Nocardia</taxon>
    </lineage>
</organism>
<keyword evidence="6" id="KW-0119">Carbohydrate metabolism</keyword>
<dbReference type="PANTHER" id="PTHR42891:SF1">
    <property type="entry name" value="D-GLYCERO-BETA-D-MANNO-HEPTOSE-1,7-BISPHOSPHATE 7-PHOSPHATASE"/>
    <property type="match status" value="1"/>
</dbReference>
<evidence type="ECO:0000313" key="10">
    <source>
        <dbReference type="Proteomes" id="UP001348098"/>
    </source>
</evidence>
<dbReference type="PANTHER" id="PTHR42891">
    <property type="entry name" value="D-GLYCERO-BETA-D-MANNO-HEPTOSE-1,7-BISPHOSPHATE 7-PHOSPHATASE"/>
    <property type="match status" value="1"/>
</dbReference>
<evidence type="ECO:0000256" key="6">
    <source>
        <dbReference type="ARBA" id="ARBA00023277"/>
    </source>
</evidence>
<dbReference type="NCBIfam" id="TIGR01662">
    <property type="entry name" value="HAD-SF-IIIA"/>
    <property type="match status" value="1"/>
</dbReference>
<reference evidence="9 10" key="1">
    <citation type="submission" date="2023-12" db="EMBL/GenBank/DDBJ databases">
        <title>novel species in genus Nocarida.</title>
        <authorList>
            <person name="Li Z."/>
        </authorList>
    </citation>
    <scope>NUCLEOTIDE SEQUENCE [LARGE SCALE GENOMIC DNA]</scope>
    <source>
        <strain evidence="9 10">CDC186</strain>
    </source>
</reference>
<evidence type="ECO:0000256" key="5">
    <source>
        <dbReference type="ARBA" id="ARBA00022801"/>
    </source>
</evidence>
<feature type="domain" description="Glycosyltransferase 2-like" evidence="8">
    <location>
        <begin position="9"/>
        <end position="119"/>
    </location>
</feature>
<evidence type="ECO:0000256" key="1">
    <source>
        <dbReference type="ARBA" id="ARBA00004496"/>
    </source>
</evidence>
<dbReference type="InterPro" id="IPR001173">
    <property type="entry name" value="Glyco_trans_2-like"/>
</dbReference>
<protein>
    <recommendedName>
        <fullName evidence="7">D,D-heptose 1,7-bisphosphate phosphatase</fullName>
    </recommendedName>
</protein>
<dbReference type="Proteomes" id="UP001348098">
    <property type="component" value="Unassembled WGS sequence"/>
</dbReference>
<evidence type="ECO:0000256" key="2">
    <source>
        <dbReference type="ARBA" id="ARBA00005628"/>
    </source>
</evidence>
<dbReference type="Pfam" id="PF00535">
    <property type="entry name" value="Glycos_transf_2"/>
    <property type="match status" value="1"/>
</dbReference>
<proteinExistence type="inferred from homology"/>
<name>A0ABU6AYH6_9NOCA</name>
<dbReference type="InterPro" id="IPR023214">
    <property type="entry name" value="HAD_sf"/>
</dbReference>
<evidence type="ECO:0000256" key="3">
    <source>
        <dbReference type="ARBA" id="ARBA00022490"/>
    </source>
</evidence>
<dbReference type="GO" id="GO:0016787">
    <property type="term" value="F:hydrolase activity"/>
    <property type="evidence" value="ECO:0007669"/>
    <property type="project" value="UniProtKB-KW"/>
</dbReference>
<evidence type="ECO:0000256" key="4">
    <source>
        <dbReference type="ARBA" id="ARBA00022723"/>
    </source>
</evidence>
<keyword evidence="4" id="KW-0479">Metal-binding</keyword>